<reference evidence="2" key="1">
    <citation type="submission" date="2018-01" db="EMBL/GenBank/DDBJ databases">
        <title>An insight into the sialome of Amazonian anophelines.</title>
        <authorList>
            <person name="Ribeiro J.M."/>
            <person name="Scarpassa V."/>
            <person name="Calvo E."/>
        </authorList>
    </citation>
    <scope>NUCLEOTIDE SEQUENCE</scope>
    <source>
        <tissue evidence="2">Salivary glands</tissue>
    </source>
</reference>
<feature type="chain" id="PRO_5014915119" evidence="1">
    <location>
        <begin position="22"/>
        <end position="82"/>
    </location>
</feature>
<organism evidence="2">
    <name type="scientific">Anopheles marajoara</name>
    <dbReference type="NCBI Taxonomy" id="58244"/>
    <lineage>
        <taxon>Eukaryota</taxon>
        <taxon>Metazoa</taxon>
        <taxon>Ecdysozoa</taxon>
        <taxon>Arthropoda</taxon>
        <taxon>Hexapoda</taxon>
        <taxon>Insecta</taxon>
        <taxon>Pterygota</taxon>
        <taxon>Neoptera</taxon>
        <taxon>Endopterygota</taxon>
        <taxon>Diptera</taxon>
        <taxon>Nematocera</taxon>
        <taxon>Culicoidea</taxon>
        <taxon>Culicidae</taxon>
        <taxon>Anophelinae</taxon>
        <taxon>Anopheles</taxon>
    </lineage>
</organism>
<protein>
    <submittedName>
        <fullName evidence="2">Putative secreted protein</fullName>
    </submittedName>
</protein>
<name>A0A2M4CC95_9DIPT</name>
<accession>A0A2M4CC95</accession>
<evidence type="ECO:0000313" key="2">
    <source>
        <dbReference type="EMBL" id="MBW62578.1"/>
    </source>
</evidence>
<feature type="signal peptide" evidence="1">
    <location>
        <begin position="1"/>
        <end position="21"/>
    </location>
</feature>
<sequence>MKKKLMLPWPLPIAAVPAVAASAGATSSPTVAVLVYQVSSRAQEWRTFVSKPPKLSRQLTTREASAVVAVAAEASTQVADRL</sequence>
<dbReference type="AlphaFoldDB" id="A0A2M4CC95"/>
<keyword evidence="1" id="KW-0732">Signal</keyword>
<evidence type="ECO:0000256" key="1">
    <source>
        <dbReference type="SAM" id="SignalP"/>
    </source>
</evidence>
<dbReference type="EMBL" id="GGFJ01013437">
    <property type="protein sequence ID" value="MBW62578.1"/>
    <property type="molecule type" value="Transcribed_RNA"/>
</dbReference>
<proteinExistence type="predicted"/>